<dbReference type="Pfam" id="PF01649">
    <property type="entry name" value="Ribosomal_S20p"/>
    <property type="match status" value="1"/>
</dbReference>
<dbReference type="PANTHER" id="PTHR33398:SF1">
    <property type="entry name" value="SMALL RIBOSOMAL SUBUNIT PROTEIN BS20C"/>
    <property type="match status" value="1"/>
</dbReference>
<dbReference type="GO" id="GO:0015935">
    <property type="term" value="C:small ribosomal subunit"/>
    <property type="evidence" value="ECO:0007669"/>
    <property type="project" value="TreeGrafter"/>
</dbReference>
<dbReference type="HOGENOM" id="CLU_160655_3_1_0"/>
<keyword evidence="6 8" id="KW-0687">Ribonucleoprotein</keyword>
<protein>
    <recommendedName>
        <fullName evidence="7 8">Small ribosomal subunit protein bS20</fullName>
    </recommendedName>
</protein>
<evidence type="ECO:0000256" key="6">
    <source>
        <dbReference type="ARBA" id="ARBA00023274"/>
    </source>
</evidence>
<keyword evidence="3 8" id="KW-0699">rRNA-binding</keyword>
<dbReference type="GO" id="GO:0070181">
    <property type="term" value="F:small ribosomal subunit rRNA binding"/>
    <property type="evidence" value="ECO:0007669"/>
    <property type="project" value="TreeGrafter"/>
</dbReference>
<evidence type="ECO:0000256" key="8">
    <source>
        <dbReference type="HAMAP-Rule" id="MF_00500"/>
    </source>
</evidence>
<dbReference type="Gene3D" id="1.20.58.110">
    <property type="entry name" value="Ribosomal protein S20"/>
    <property type="match status" value="1"/>
</dbReference>
<dbReference type="PaxDb" id="289377-HL41_03120"/>
<dbReference type="eggNOG" id="COG0268">
    <property type="taxonomic scope" value="Bacteria"/>
</dbReference>
<evidence type="ECO:0000256" key="3">
    <source>
        <dbReference type="ARBA" id="ARBA00022730"/>
    </source>
</evidence>
<dbReference type="AlphaFoldDB" id="A0A075WTZ0"/>
<dbReference type="OrthoDB" id="9807974at2"/>
<comment type="similarity">
    <text evidence="2 8">Belongs to the bacterial ribosomal protein bS20 family.</text>
</comment>
<organism evidence="10 11">
    <name type="scientific">Thermodesulfobacterium commune DSM 2178</name>
    <dbReference type="NCBI Taxonomy" id="289377"/>
    <lineage>
        <taxon>Bacteria</taxon>
        <taxon>Pseudomonadati</taxon>
        <taxon>Thermodesulfobacteriota</taxon>
        <taxon>Thermodesulfobacteria</taxon>
        <taxon>Thermodesulfobacteriales</taxon>
        <taxon>Thermodesulfobacteriaceae</taxon>
        <taxon>Thermodesulfobacterium</taxon>
    </lineage>
</organism>
<dbReference type="HAMAP" id="MF_00500">
    <property type="entry name" value="Ribosomal_bS20"/>
    <property type="match status" value="1"/>
</dbReference>
<dbReference type="RefSeq" id="WP_038061873.1">
    <property type="nucleotide sequence ID" value="NZ_CP008796.1"/>
</dbReference>
<comment type="function">
    <text evidence="1 8">Binds directly to 16S ribosomal RNA.</text>
</comment>
<dbReference type="NCBIfam" id="TIGR00029">
    <property type="entry name" value="S20"/>
    <property type="match status" value="1"/>
</dbReference>
<dbReference type="GO" id="GO:0003735">
    <property type="term" value="F:structural constituent of ribosome"/>
    <property type="evidence" value="ECO:0007669"/>
    <property type="project" value="InterPro"/>
</dbReference>
<keyword evidence="5 8" id="KW-0689">Ribosomal protein</keyword>
<name>A0A075WTZ0_9BACT</name>
<evidence type="ECO:0000256" key="5">
    <source>
        <dbReference type="ARBA" id="ARBA00022980"/>
    </source>
</evidence>
<dbReference type="Proteomes" id="UP000028481">
    <property type="component" value="Chromosome"/>
</dbReference>
<dbReference type="EMBL" id="CP008796">
    <property type="protein sequence ID" value="AIH03858.1"/>
    <property type="molecule type" value="Genomic_DNA"/>
</dbReference>
<keyword evidence="4 8" id="KW-0694">RNA-binding</keyword>
<keyword evidence="11" id="KW-1185">Reference proteome</keyword>
<evidence type="ECO:0000256" key="2">
    <source>
        <dbReference type="ARBA" id="ARBA00007634"/>
    </source>
</evidence>
<sequence>MPHHKSAKKALRQSEKRRLRNRAFKSRVKTEIKKFLNYLNAHDLEKAEAQLRIVQSLLHKGVSKGIFHWKKAANKISKLFKKFESAKNKATTH</sequence>
<dbReference type="KEGG" id="tcm:HL41_03120"/>
<proteinExistence type="inferred from homology"/>
<dbReference type="InterPro" id="IPR002583">
    <property type="entry name" value="Ribosomal_bS20"/>
</dbReference>
<evidence type="ECO:0000256" key="4">
    <source>
        <dbReference type="ARBA" id="ARBA00022884"/>
    </source>
</evidence>
<evidence type="ECO:0000256" key="9">
    <source>
        <dbReference type="SAM" id="MobiDB-lite"/>
    </source>
</evidence>
<dbReference type="SUPFAM" id="SSF46992">
    <property type="entry name" value="Ribosomal protein S20"/>
    <property type="match status" value="1"/>
</dbReference>
<dbReference type="STRING" id="289377.HL41_03120"/>
<reference evidence="10 11" key="1">
    <citation type="journal article" date="2015" name="Genome Announc.">
        <title>Genome Sequence of a Sulfate-Reducing Thermophilic Bacterium, Thermodesulfobacterium commune DSM 2178T (Phylum Thermodesulfobacteria).</title>
        <authorList>
            <person name="Bhatnagar S."/>
            <person name="Badger J.H."/>
            <person name="Madupu R."/>
            <person name="Khouri H.M."/>
            <person name="O'Connor E.M."/>
            <person name="Robb F.T."/>
            <person name="Ward N.L."/>
            <person name="Eisen J.A."/>
        </authorList>
    </citation>
    <scope>NUCLEOTIDE SEQUENCE [LARGE SCALE GENOMIC DNA]</scope>
    <source>
        <strain evidence="10 11">DSM 2178</strain>
    </source>
</reference>
<evidence type="ECO:0000256" key="7">
    <source>
        <dbReference type="ARBA" id="ARBA00035136"/>
    </source>
</evidence>
<dbReference type="InterPro" id="IPR036510">
    <property type="entry name" value="Ribosomal_bS20_sf"/>
</dbReference>
<gene>
    <name evidence="8" type="primary">rpsT</name>
    <name evidence="10" type="ORF">HL41_03120</name>
</gene>
<dbReference type="GO" id="GO:0006412">
    <property type="term" value="P:translation"/>
    <property type="evidence" value="ECO:0007669"/>
    <property type="project" value="UniProtKB-UniRule"/>
</dbReference>
<accession>A0A075WTZ0</accession>
<evidence type="ECO:0000313" key="11">
    <source>
        <dbReference type="Proteomes" id="UP000028481"/>
    </source>
</evidence>
<evidence type="ECO:0000256" key="1">
    <source>
        <dbReference type="ARBA" id="ARBA00003134"/>
    </source>
</evidence>
<dbReference type="PANTHER" id="PTHR33398">
    <property type="entry name" value="30S RIBOSOMAL PROTEIN S20"/>
    <property type="match status" value="1"/>
</dbReference>
<feature type="region of interest" description="Disordered" evidence="9">
    <location>
        <begin position="1"/>
        <end position="20"/>
    </location>
</feature>
<evidence type="ECO:0000313" key="10">
    <source>
        <dbReference type="EMBL" id="AIH03858.1"/>
    </source>
</evidence>